<reference evidence="8 9" key="1">
    <citation type="submission" date="2018-11" db="EMBL/GenBank/DDBJ databases">
        <title>Genome sequence and assembly of Colletotrichum sidae.</title>
        <authorList>
            <person name="Gan P."/>
            <person name="Shirasu K."/>
        </authorList>
    </citation>
    <scope>NUCLEOTIDE SEQUENCE [LARGE SCALE GENOMIC DNA]</scope>
    <source>
        <strain evidence="8 9">CBS 518.97</strain>
    </source>
</reference>
<dbReference type="InterPro" id="IPR016166">
    <property type="entry name" value="FAD-bd_PCMH"/>
</dbReference>
<evidence type="ECO:0000256" key="1">
    <source>
        <dbReference type="ARBA" id="ARBA00001974"/>
    </source>
</evidence>
<dbReference type="InterPro" id="IPR016167">
    <property type="entry name" value="FAD-bd_PCMH_sub1"/>
</dbReference>
<keyword evidence="6" id="KW-0732">Signal</keyword>
<evidence type="ECO:0000256" key="6">
    <source>
        <dbReference type="SAM" id="SignalP"/>
    </source>
</evidence>
<evidence type="ECO:0000313" key="9">
    <source>
        <dbReference type="Proteomes" id="UP000295604"/>
    </source>
</evidence>
<dbReference type="Gene3D" id="3.40.462.20">
    <property type="match status" value="1"/>
</dbReference>
<feature type="chain" id="PRO_5020362570" evidence="6">
    <location>
        <begin position="25"/>
        <end position="473"/>
    </location>
</feature>
<comment type="similarity">
    <text evidence="2">Belongs to the oxygen-dependent FAD-linked oxidoreductase family.</text>
</comment>
<dbReference type="Pfam" id="PF08031">
    <property type="entry name" value="BBE"/>
    <property type="match status" value="1"/>
</dbReference>
<dbReference type="InterPro" id="IPR050416">
    <property type="entry name" value="FAD-linked_Oxidoreductase"/>
</dbReference>
<evidence type="ECO:0000256" key="2">
    <source>
        <dbReference type="ARBA" id="ARBA00005466"/>
    </source>
</evidence>
<keyword evidence="4" id="KW-0274">FAD</keyword>
<dbReference type="PROSITE" id="PS51387">
    <property type="entry name" value="FAD_PCMH"/>
    <property type="match status" value="1"/>
</dbReference>
<dbReference type="Pfam" id="PF01565">
    <property type="entry name" value="FAD_binding_4"/>
    <property type="match status" value="1"/>
</dbReference>
<dbReference type="GO" id="GO:0016491">
    <property type="term" value="F:oxidoreductase activity"/>
    <property type="evidence" value="ECO:0007669"/>
    <property type="project" value="UniProtKB-KW"/>
</dbReference>
<dbReference type="EMBL" id="QAPF01000136">
    <property type="protein sequence ID" value="TEA15272.1"/>
    <property type="molecule type" value="Genomic_DNA"/>
</dbReference>
<name>A0A4R8TBW3_9PEZI</name>
<dbReference type="Proteomes" id="UP000295604">
    <property type="component" value="Unassembled WGS sequence"/>
</dbReference>
<feature type="signal peptide" evidence="6">
    <location>
        <begin position="1"/>
        <end position="24"/>
    </location>
</feature>
<organism evidence="8 9">
    <name type="scientific">Colletotrichum sidae</name>
    <dbReference type="NCBI Taxonomy" id="1347389"/>
    <lineage>
        <taxon>Eukaryota</taxon>
        <taxon>Fungi</taxon>
        <taxon>Dikarya</taxon>
        <taxon>Ascomycota</taxon>
        <taxon>Pezizomycotina</taxon>
        <taxon>Sordariomycetes</taxon>
        <taxon>Hypocreomycetidae</taxon>
        <taxon>Glomerellales</taxon>
        <taxon>Glomerellaceae</taxon>
        <taxon>Colletotrichum</taxon>
        <taxon>Colletotrichum orbiculare species complex</taxon>
    </lineage>
</organism>
<evidence type="ECO:0000256" key="5">
    <source>
        <dbReference type="ARBA" id="ARBA00023002"/>
    </source>
</evidence>
<dbReference type="InterPro" id="IPR036318">
    <property type="entry name" value="FAD-bd_PCMH-like_sf"/>
</dbReference>
<sequence length="473" mass="51068">MRLKPTFCLFAATISTSLASSASAAEDLEKIVSNSTLAAAEFRSRWSTYQAPNASVIVNVTSEQEVADVVRYCSERSIPFLAQNGANGWAATFDLGGNGVLINLAGLNVVTFNEDKTEATIGGGSTVNQTIQAANAAGTLVQTGNCNCVGTLGAILGGGYGNLMGEVGFGVDNVLSLRVVVASGELLTVSPTSHPDLFWALRGAGPNFGIVTSAVVRAYPTSDEERKAWLMTLIFSPDQLPRVAQAIQDLPLKPEQVVYLVLANSWPPSNEPTVLVTGFLRMGTEETGRAAFAPLYALGPIANSSSVAPYDSWNAGNDNFCDREERKPAYSTSIDHMQPDKWPEIWDLYTAFQAKGPNTAILIERYNLTQAQSVCGTSAAFPNTLRHDVFAQAIVIPWYADAALDEEANEFGRKVRDIWSFSEKATANPTYINFAHGDEDPEAIYGSSLPRLRELKKTWDPSGVFGQWFEIEP</sequence>
<keyword evidence="9" id="KW-1185">Reference proteome</keyword>
<dbReference type="Gene3D" id="3.30.465.10">
    <property type="match status" value="1"/>
</dbReference>
<dbReference type="PANTHER" id="PTHR42973">
    <property type="entry name" value="BINDING OXIDOREDUCTASE, PUTATIVE (AFU_ORTHOLOGUE AFUA_1G17690)-RELATED"/>
    <property type="match status" value="1"/>
</dbReference>
<protein>
    <submittedName>
        <fullName evidence="8">FAD-linked oxidoreductase chyH</fullName>
    </submittedName>
</protein>
<keyword evidence="5" id="KW-0560">Oxidoreductase</keyword>
<dbReference type="Gene3D" id="3.30.43.10">
    <property type="entry name" value="Uridine Diphospho-n-acetylenolpyruvylglucosamine Reductase, domain 2"/>
    <property type="match status" value="1"/>
</dbReference>
<accession>A0A4R8TBW3</accession>
<dbReference type="InterPro" id="IPR006094">
    <property type="entry name" value="Oxid_FAD_bind_N"/>
</dbReference>
<dbReference type="AlphaFoldDB" id="A0A4R8TBW3"/>
<dbReference type="GO" id="GO:0071949">
    <property type="term" value="F:FAD binding"/>
    <property type="evidence" value="ECO:0007669"/>
    <property type="project" value="InterPro"/>
</dbReference>
<evidence type="ECO:0000313" key="8">
    <source>
        <dbReference type="EMBL" id="TEA15272.1"/>
    </source>
</evidence>
<keyword evidence="3" id="KW-0285">Flavoprotein</keyword>
<dbReference type="InterPro" id="IPR016169">
    <property type="entry name" value="FAD-bd_PCMH_sub2"/>
</dbReference>
<evidence type="ECO:0000256" key="4">
    <source>
        <dbReference type="ARBA" id="ARBA00022827"/>
    </source>
</evidence>
<comment type="cofactor">
    <cofactor evidence="1">
        <name>FAD</name>
        <dbReference type="ChEBI" id="CHEBI:57692"/>
    </cofactor>
</comment>
<evidence type="ECO:0000259" key="7">
    <source>
        <dbReference type="PROSITE" id="PS51387"/>
    </source>
</evidence>
<gene>
    <name evidence="8" type="primary">chyH-2</name>
    <name evidence="8" type="ORF">C8034_v002693</name>
</gene>
<feature type="domain" description="FAD-binding PCMH-type" evidence="7">
    <location>
        <begin position="50"/>
        <end position="221"/>
    </location>
</feature>
<dbReference type="InterPro" id="IPR012951">
    <property type="entry name" value="BBE"/>
</dbReference>
<evidence type="ECO:0000256" key="3">
    <source>
        <dbReference type="ARBA" id="ARBA00022630"/>
    </source>
</evidence>
<dbReference type="PANTHER" id="PTHR42973:SF39">
    <property type="entry name" value="FAD-BINDING PCMH-TYPE DOMAIN-CONTAINING PROTEIN"/>
    <property type="match status" value="1"/>
</dbReference>
<comment type="caution">
    <text evidence="8">The sequence shown here is derived from an EMBL/GenBank/DDBJ whole genome shotgun (WGS) entry which is preliminary data.</text>
</comment>
<proteinExistence type="inferred from homology"/>
<dbReference type="SUPFAM" id="SSF56176">
    <property type="entry name" value="FAD-binding/transporter-associated domain-like"/>
    <property type="match status" value="1"/>
</dbReference>